<dbReference type="EMBL" id="SOYS01000007">
    <property type="protein sequence ID" value="NIY48805.1"/>
    <property type="molecule type" value="Genomic_DNA"/>
</dbReference>
<protein>
    <recommendedName>
        <fullName evidence="3">Sce7726 family protein</fullName>
    </recommendedName>
</protein>
<dbReference type="NCBIfam" id="NF033832">
    <property type="entry name" value="sce7726_fam"/>
    <property type="match status" value="1"/>
</dbReference>
<gene>
    <name evidence="1" type="ORF">E2L00_15140</name>
</gene>
<name>A0ABX0VRB6_9ENTR</name>
<dbReference type="InterPro" id="IPR047729">
    <property type="entry name" value="Sce7726-like"/>
</dbReference>
<evidence type="ECO:0000313" key="1">
    <source>
        <dbReference type="EMBL" id="NIY48805.1"/>
    </source>
</evidence>
<proteinExistence type="predicted"/>
<reference evidence="1 2" key="1">
    <citation type="journal article" date="2020" name="Microorganisms">
        <title>Polyphasic Characterisation of Cedecea colo sp. nov., a New Enteric Bacterium Isolated from the Koala Hindgut.</title>
        <authorList>
            <person name="Boath J.M."/>
            <person name="Dakhal S."/>
            <person name="Van T.T.H."/>
            <person name="Moore R.J."/>
            <person name="Dekiwadia C."/>
            <person name="Macreadie I.G."/>
        </authorList>
    </citation>
    <scope>NUCLEOTIDE SEQUENCE [LARGE SCALE GENOMIC DNA]</scope>
    <source>
        <strain evidence="1 2">ZA</strain>
    </source>
</reference>
<sequence>MLNPTQISALSRIFSAAVFSEMALKGYSALFTRLLWESELLPDFSRSETTIGDAFDSAFTLLRKSGIRNEYVYRAALTHNLLLGKHSLRTASLLTEFRIGSCKADMIILNGTGTVYEIKSDRDSLVRLDNQIINYKKAFSKIYVIAGSAHIDEILDKTPKDIGVLKLVRWNRISTIREAIENTESICSSTICESLRLQESLEVLNDLGIDIPQVSNIKIRGVIKDLFADLDPKVVHQSMIKTLKRTRNLAPLRELLAQLPKALQPAALSAQLRTKDHERLIKTLNQPLDEALKWV</sequence>
<evidence type="ECO:0000313" key="2">
    <source>
        <dbReference type="Proteomes" id="UP000697927"/>
    </source>
</evidence>
<keyword evidence="2" id="KW-1185">Reference proteome</keyword>
<accession>A0ABX0VRB6</accession>
<dbReference type="Proteomes" id="UP000697927">
    <property type="component" value="Unassembled WGS sequence"/>
</dbReference>
<organism evidence="1 2">
    <name type="scientific">Cedecea colo</name>
    <dbReference type="NCBI Taxonomy" id="2552946"/>
    <lineage>
        <taxon>Bacteria</taxon>
        <taxon>Pseudomonadati</taxon>
        <taxon>Pseudomonadota</taxon>
        <taxon>Gammaproteobacteria</taxon>
        <taxon>Enterobacterales</taxon>
        <taxon>Enterobacteriaceae</taxon>
        <taxon>Cedecea</taxon>
    </lineage>
</organism>
<dbReference type="RefSeq" id="WP_167613004.1">
    <property type="nucleotide sequence ID" value="NZ_SOYS01000007.1"/>
</dbReference>
<comment type="caution">
    <text evidence="1">The sequence shown here is derived from an EMBL/GenBank/DDBJ whole genome shotgun (WGS) entry which is preliminary data.</text>
</comment>
<evidence type="ECO:0008006" key="3">
    <source>
        <dbReference type="Google" id="ProtNLM"/>
    </source>
</evidence>